<protein>
    <submittedName>
        <fullName evidence="1">Uncharacterized protein</fullName>
    </submittedName>
</protein>
<keyword evidence="2" id="KW-1185">Reference proteome</keyword>
<proteinExistence type="predicted"/>
<reference evidence="1 2" key="1">
    <citation type="submission" date="2024-05" db="EMBL/GenBank/DDBJ databases">
        <authorList>
            <person name="Wallberg A."/>
        </authorList>
    </citation>
    <scope>NUCLEOTIDE SEQUENCE [LARGE SCALE GENOMIC DNA]</scope>
</reference>
<dbReference type="AlphaFoldDB" id="A0AAV2RQ79"/>
<dbReference type="Proteomes" id="UP001497623">
    <property type="component" value="Unassembled WGS sequence"/>
</dbReference>
<name>A0AAV2RQ79_MEGNR</name>
<sequence length="217" mass="24215">MSFSVFILHDSSPFIAACPSNPLYQQFDVFSFTKPQATYLASIQQFPLPRSFKVSTMNQSFYHTYYHALGLSAHISCCFQYILLCTKVTVITSVIYFLAPPATHNQYTQQPADYVLASTQQPADYVLALMLPPSKTLFVLPKEPNVCDGPPSTAFGLSSNCILFFGGLPPKDCNVSKSIASGLLIQITLSLVNIPYFWPLSWGVATQRLQYFKVHFI</sequence>
<evidence type="ECO:0000313" key="1">
    <source>
        <dbReference type="EMBL" id="CAL4131506.1"/>
    </source>
</evidence>
<comment type="caution">
    <text evidence="1">The sequence shown here is derived from an EMBL/GenBank/DDBJ whole genome shotgun (WGS) entry which is preliminary data.</text>
</comment>
<organism evidence="1 2">
    <name type="scientific">Meganyctiphanes norvegica</name>
    <name type="common">Northern krill</name>
    <name type="synonym">Thysanopoda norvegica</name>
    <dbReference type="NCBI Taxonomy" id="48144"/>
    <lineage>
        <taxon>Eukaryota</taxon>
        <taxon>Metazoa</taxon>
        <taxon>Ecdysozoa</taxon>
        <taxon>Arthropoda</taxon>
        <taxon>Crustacea</taxon>
        <taxon>Multicrustacea</taxon>
        <taxon>Malacostraca</taxon>
        <taxon>Eumalacostraca</taxon>
        <taxon>Eucarida</taxon>
        <taxon>Euphausiacea</taxon>
        <taxon>Euphausiidae</taxon>
        <taxon>Meganyctiphanes</taxon>
    </lineage>
</organism>
<gene>
    <name evidence="1" type="ORF">MNOR_LOCUS26774</name>
</gene>
<dbReference type="EMBL" id="CAXKWB010027200">
    <property type="protein sequence ID" value="CAL4131506.1"/>
    <property type="molecule type" value="Genomic_DNA"/>
</dbReference>
<evidence type="ECO:0000313" key="2">
    <source>
        <dbReference type="Proteomes" id="UP001497623"/>
    </source>
</evidence>
<accession>A0AAV2RQ79</accession>